<evidence type="ECO:0000256" key="6">
    <source>
        <dbReference type="PROSITE-ProRule" id="PRU00649"/>
    </source>
</evidence>
<dbReference type="EMBL" id="JAEUBE010000084">
    <property type="protein sequence ID" value="KAH3670920.1"/>
    <property type="molecule type" value="Genomic_DNA"/>
</dbReference>
<dbReference type="PROSITE" id="PS51319">
    <property type="entry name" value="TFIIS_N"/>
    <property type="match status" value="1"/>
</dbReference>
<dbReference type="PROSITE" id="PS51321">
    <property type="entry name" value="TFIIS_CENTRAL"/>
    <property type="match status" value="1"/>
</dbReference>
<dbReference type="AlphaFoldDB" id="A0A9P8PFZ2"/>
<evidence type="ECO:0000256" key="4">
    <source>
        <dbReference type="ARBA" id="ARBA00022833"/>
    </source>
</evidence>
<dbReference type="GO" id="GO:0031564">
    <property type="term" value="P:transcription antitermination"/>
    <property type="evidence" value="ECO:0007669"/>
    <property type="project" value="TreeGrafter"/>
</dbReference>
<evidence type="ECO:0000313" key="11">
    <source>
        <dbReference type="Proteomes" id="UP000769157"/>
    </source>
</evidence>
<dbReference type="Proteomes" id="UP000769157">
    <property type="component" value="Unassembled WGS sequence"/>
</dbReference>
<dbReference type="GO" id="GO:0006362">
    <property type="term" value="P:transcription elongation by RNA polymerase I"/>
    <property type="evidence" value="ECO:0007669"/>
    <property type="project" value="TreeGrafter"/>
</dbReference>
<dbReference type="InterPro" id="IPR003618">
    <property type="entry name" value="TFIIS_cen_dom"/>
</dbReference>
<dbReference type="PANTHER" id="PTHR11477:SF0">
    <property type="entry name" value="IP08861P-RELATED"/>
    <property type="match status" value="1"/>
</dbReference>
<keyword evidence="4" id="KW-0862">Zinc</keyword>
<reference evidence="10" key="2">
    <citation type="submission" date="2021-01" db="EMBL/GenBank/DDBJ databases">
        <authorList>
            <person name="Schikora-Tamarit M.A."/>
        </authorList>
    </citation>
    <scope>NUCLEOTIDE SEQUENCE</scope>
    <source>
        <strain evidence="10">CBS6075</strain>
    </source>
</reference>
<evidence type="ECO:0000259" key="9">
    <source>
        <dbReference type="PROSITE" id="PS51321"/>
    </source>
</evidence>
<accession>A0A9P8PFZ2</accession>
<dbReference type="GO" id="GO:0005634">
    <property type="term" value="C:nucleus"/>
    <property type="evidence" value="ECO:0007669"/>
    <property type="project" value="UniProtKB-SubCell"/>
</dbReference>
<dbReference type="GeneID" id="70232599"/>
<feature type="domain" description="TFIIS N-terminal" evidence="8">
    <location>
        <begin position="1"/>
        <end position="78"/>
    </location>
</feature>
<evidence type="ECO:0000256" key="7">
    <source>
        <dbReference type="SAM" id="MobiDB-lite"/>
    </source>
</evidence>
<dbReference type="Pfam" id="PF07500">
    <property type="entry name" value="TFIIS_M"/>
    <property type="match status" value="1"/>
</dbReference>
<feature type="region of interest" description="Disordered" evidence="7">
    <location>
        <begin position="79"/>
        <end position="125"/>
    </location>
</feature>
<dbReference type="GO" id="GO:0031440">
    <property type="term" value="P:regulation of mRNA 3'-end processing"/>
    <property type="evidence" value="ECO:0007669"/>
    <property type="project" value="TreeGrafter"/>
</dbReference>
<dbReference type="PANTHER" id="PTHR11477">
    <property type="entry name" value="TRANSCRIPTION FACTOR S-II ZINC FINGER DOMAIN-CONTAINING PROTEIN"/>
    <property type="match status" value="1"/>
</dbReference>
<reference evidence="10" key="1">
    <citation type="journal article" date="2021" name="Open Biol.">
        <title>Shared evolutionary footprints suggest mitochondrial oxidative damage underlies multiple complex I losses in fungi.</title>
        <authorList>
            <person name="Schikora-Tamarit M.A."/>
            <person name="Marcet-Houben M."/>
            <person name="Nosek J."/>
            <person name="Gabaldon T."/>
        </authorList>
    </citation>
    <scope>NUCLEOTIDE SEQUENCE</scope>
    <source>
        <strain evidence="10">CBS6075</strain>
    </source>
</reference>
<dbReference type="Gene3D" id="1.20.930.10">
    <property type="entry name" value="Conserved domain common to transcription factors TFIIS, elongin A, CRSP70"/>
    <property type="match status" value="1"/>
</dbReference>
<proteinExistence type="predicted"/>
<sequence>MNAGEVKSVITSLDKAKDSKTILELLEVLKKDVVATEKFLRETKVGVAVNKLRTHADAEVSSLVKKIIKQWKEQVSKEKKTVKAPAKEPTPVEKVSPPAESKAGEAFVTSKPRNPANDGVSINIHDDSTRNGSISGLYTALAMTSDKFPNEIVKIAQEIEAETYKLTDSKVSDNYRNKMRSLIMNLRNKNNPELRARLLDRALKASKFVNMTNQELAPDALKKELADLHQKNLFDAQGAVQKRAVTDRFVCGKYGNSVEEIVCVYDEADLLRSNVPVIFLQGVKDMFALAHFLDQSSNFGHHVVVQTLCLFSGELPKDIVCNRVGIFVAAGISANSYLDCIIAFANMLLSMSSSSWRITRTGFHCESATTDFQGLSRFLPLWRVPWYCASGFPIEATMISTGLSLADAILETVDELLTNCNKLSMKNNIPELEIVQKIFGQSILPDNKF</sequence>
<protein>
    <submittedName>
        <fullName evidence="10">Uncharacterized protein</fullName>
    </submittedName>
</protein>
<dbReference type="Pfam" id="PF08711">
    <property type="entry name" value="Med26"/>
    <property type="match status" value="1"/>
</dbReference>
<dbReference type="GO" id="GO:0006368">
    <property type="term" value="P:transcription elongation by RNA polymerase II"/>
    <property type="evidence" value="ECO:0007669"/>
    <property type="project" value="TreeGrafter"/>
</dbReference>
<dbReference type="InterPro" id="IPR003617">
    <property type="entry name" value="TFIIS/CRSP70_N_sub"/>
</dbReference>
<evidence type="ECO:0000256" key="5">
    <source>
        <dbReference type="ARBA" id="ARBA00023242"/>
    </source>
</evidence>
<dbReference type="SMART" id="SM00509">
    <property type="entry name" value="TFS2N"/>
    <property type="match status" value="1"/>
</dbReference>
<dbReference type="InterPro" id="IPR017923">
    <property type="entry name" value="TFIIS_N"/>
</dbReference>
<dbReference type="GO" id="GO:0001139">
    <property type="term" value="F:RNA polymerase II complex recruiting activity"/>
    <property type="evidence" value="ECO:0007669"/>
    <property type="project" value="TreeGrafter"/>
</dbReference>
<keyword evidence="11" id="KW-1185">Reference proteome</keyword>
<dbReference type="InterPro" id="IPR036575">
    <property type="entry name" value="TFIIS_cen_dom_sf"/>
</dbReference>
<dbReference type="CDD" id="cd00183">
    <property type="entry name" value="TFIIS_I"/>
    <property type="match status" value="1"/>
</dbReference>
<keyword evidence="5 6" id="KW-0539">Nucleus</keyword>
<keyword evidence="2" id="KW-0479">Metal-binding</keyword>
<keyword evidence="3" id="KW-0863">Zinc-finger</keyword>
<dbReference type="OrthoDB" id="44867at2759"/>
<evidence type="ECO:0000256" key="3">
    <source>
        <dbReference type="ARBA" id="ARBA00022771"/>
    </source>
</evidence>
<comment type="subcellular location">
    <subcellularLocation>
        <location evidence="1 6">Nucleus</location>
    </subcellularLocation>
</comment>
<dbReference type="RefSeq" id="XP_046064288.1">
    <property type="nucleotide sequence ID" value="XM_046207604.1"/>
</dbReference>
<dbReference type="GO" id="GO:0000977">
    <property type="term" value="F:RNA polymerase II transcription regulatory region sequence-specific DNA binding"/>
    <property type="evidence" value="ECO:0007669"/>
    <property type="project" value="TreeGrafter"/>
</dbReference>
<dbReference type="SMART" id="SM00510">
    <property type="entry name" value="TFS2M"/>
    <property type="match status" value="1"/>
</dbReference>
<name>A0A9P8PFZ2_9ASCO</name>
<evidence type="ECO:0000259" key="8">
    <source>
        <dbReference type="PROSITE" id="PS51319"/>
    </source>
</evidence>
<dbReference type="Gene3D" id="1.10.472.30">
    <property type="entry name" value="Transcription elongation factor S-II, central domain"/>
    <property type="match status" value="1"/>
</dbReference>
<organism evidence="10 11">
    <name type="scientific">Ogataea philodendri</name>
    <dbReference type="NCBI Taxonomy" id="1378263"/>
    <lineage>
        <taxon>Eukaryota</taxon>
        <taxon>Fungi</taxon>
        <taxon>Dikarya</taxon>
        <taxon>Ascomycota</taxon>
        <taxon>Saccharomycotina</taxon>
        <taxon>Pichiomycetes</taxon>
        <taxon>Pichiales</taxon>
        <taxon>Pichiaceae</taxon>
        <taxon>Ogataea</taxon>
    </lineage>
</organism>
<dbReference type="SUPFAM" id="SSF47676">
    <property type="entry name" value="Conserved domain common to transcription factors TFIIS, elongin A, CRSP70"/>
    <property type="match status" value="1"/>
</dbReference>
<evidence type="ECO:0000256" key="2">
    <source>
        <dbReference type="ARBA" id="ARBA00022723"/>
    </source>
</evidence>
<dbReference type="InterPro" id="IPR035441">
    <property type="entry name" value="TFIIS/LEDGF_dom_sf"/>
</dbReference>
<gene>
    <name evidence="10" type="ORF">OGAPHI_000631</name>
</gene>
<dbReference type="FunFam" id="1.10.472.30:FF:000003">
    <property type="entry name" value="Transcription elongation factor S-II"/>
    <property type="match status" value="1"/>
</dbReference>
<feature type="domain" description="TFIIS central" evidence="9">
    <location>
        <begin position="129"/>
        <end position="244"/>
    </location>
</feature>
<dbReference type="SUPFAM" id="SSF46942">
    <property type="entry name" value="Elongation factor TFIIS domain 2"/>
    <property type="match status" value="1"/>
</dbReference>
<dbReference type="GO" id="GO:0008270">
    <property type="term" value="F:zinc ion binding"/>
    <property type="evidence" value="ECO:0007669"/>
    <property type="project" value="UniProtKB-KW"/>
</dbReference>
<comment type="caution">
    <text evidence="10">The sequence shown here is derived from an EMBL/GenBank/DDBJ whole genome shotgun (WGS) entry which is preliminary data.</text>
</comment>
<evidence type="ECO:0000256" key="1">
    <source>
        <dbReference type="ARBA" id="ARBA00004123"/>
    </source>
</evidence>
<evidence type="ECO:0000313" key="10">
    <source>
        <dbReference type="EMBL" id="KAH3670920.1"/>
    </source>
</evidence>